<gene>
    <name evidence="3" type="ORF">SEMRO_1667_G289810.1</name>
</gene>
<name>A0A9N8HTI6_9STRA</name>
<keyword evidence="2" id="KW-0812">Transmembrane</keyword>
<keyword evidence="4" id="KW-1185">Reference proteome</keyword>
<dbReference type="OrthoDB" id="43511at2759"/>
<accession>A0A9N8HTI6</accession>
<keyword evidence="2" id="KW-0472">Membrane</keyword>
<organism evidence="3 4">
    <name type="scientific">Seminavis robusta</name>
    <dbReference type="NCBI Taxonomy" id="568900"/>
    <lineage>
        <taxon>Eukaryota</taxon>
        <taxon>Sar</taxon>
        <taxon>Stramenopiles</taxon>
        <taxon>Ochrophyta</taxon>
        <taxon>Bacillariophyta</taxon>
        <taxon>Bacillariophyceae</taxon>
        <taxon>Bacillariophycidae</taxon>
        <taxon>Naviculales</taxon>
        <taxon>Naviculaceae</taxon>
        <taxon>Seminavis</taxon>
    </lineage>
</organism>
<evidence type="ECO:0000313" key="4">
    <source>
        <dbReference type="Proteomes" id="UP001153069"/>
    </source>
</evidence>
<sequence length="348" mass="39037">MVDPTMDKDSRPDDSNKRDPSTIECDSFLFWSRSLRETLQDQHHHSQPQTDRAFVDKVTSCQINNSSSSIASSGFSMGDHVYLWCDVAVLQKVYQHHGIVIGVRRRRPDEEEALGDWILRIADFSLMDEEEETSGSFEQLTQLCASTSNNSTADGGSAGGFKVYDSPASKWLKVQYIQEEEDTPETSHPPSVEEEHDNNPQQQQQDKHCHHHRPPVVMRTHTPLCPPQLVRARVEFLLQRPELLPSYLLHESNCECVAVWCKTGQYQTSQIEYWLQGTVENGAWAVGGAQLAALTALSSVPFLVPAVVTYGAVTAGASAVALWKAKHHWHQTTETLNRAFAQHVAAYQ</sequence>
<dbReference type="Proteomes" id="UP001153069">
    <property type="component" value="Unassembled WGS sequence"/>
</dbReference>
<evidence type="ECO:0000256" key="2">
    <source>
        <dbReference type="SAM" id="Phobius"/>
    </source>
</evidence>
<comment type="caution">
    <text evidence="3">The sequence shown here is derived from an EMBL/GenBank/DDBJ whole genome shotgun (WGS) entry which is preliminary data.</text>
</comment>
<dbReference type="PANTHER" id="PTHR46137:SF3">
    <property type="entry name" value="OS05G0310600 PROTEIN"/>
    <property type="match status" value="1"/>
</dbReference>
<keyword evidence="2" id="KW-1133">Transmembrane helix</keyword>
<evidence type="ECO:0000313" key="3">
    <source>
        <dbReference type="EMBL" id="CAB9525371.1"/>
    </source>
</evidence>
<feature type="transmembrane region" description="Helical" evidence="2">
    <location>
        <begin position="302"/>
        <end position="323"/>
    </location>
</feature>
<dbReference type="Gene3D" id="3.90.1720.10">
    <property type="entry name" value="endopeptidase domain like (from Nostoc punctiforme)"/>
    <property type="match status" value="1"/>
</dbReference>
<evidence type="ECO:0000256" key="1">
    <source>
        <dbReference type="SAM" id="MobiDB-lite"/>
    </source>
</evidence>
<protein>
    <submittedName>
        <fullName evidence="3">Uncharacterized protein</fullName>
    </submittedName>
</protein>
<reference evidence="3" key="1">
    <citation type="submission" date="2020-06" db="EMBL/GenBank/DDBJ databases">
        <authorList>
            <consortium name="Plant Systems Biology data submission"/>
        </authorList>
    </citation>
    <scope>NUCLEOTIDE SEQUENCE</scope>
    <source>
        <strain evidence="3">D6</strain>
    </source>
</reference>
<proteinExistence type="predicted"/>
<dbReference type="EMBL" id="CAICTM010001665">
    <property type="protein sequence ID" value="CAB9525371.1"/>
    <property type="molecule type" value="Genomic_DNA"/>
</dbReference>
<feature type="region of interest" description="Disordered" evidence="1">
    <location>
        <begin position="178"/>
        <end position="210"/>
    </location>
</feature>
<dbReference type="PANTHER" id="PTHR46137">
    <property type="entry name" value="OS05G0310600 PROTEIN"/>
    <property type="match status" value="1"/>
</dbReference>
<dbReference type="AlphaFoldDB" id="A0A9N8HTI6"/>
<feature type="region of interest" description="Disordered" evidence="1">
    <location>
        <begin position="1"/>
        <end position="21"/>
    </location>
</feature>